<accession>A0A3M7S1I7</accession>
<dbReference type="GO" id="GO:0005776">
    <property type="term" value="C:autophagosome"/>
    <property type="evidence" value="ECO:0007669"/>
    <property type="project" value="TreeGrafter"/>
</dbReference>
<dbReference type="PANTHER" id="PTHR31855:SF2">
    <property type="entry name" value="GUANINE NUCLEOTIDE EXCHANGE FACTOR C9ORF72"/>
    <property type="match status" value="1"/>
</dbReference>
<evidence type="ECO:0000313" key="1">
    <source>
        <dbReference type="EMBL" id="RNA29519.1"/>
    </source>
</evidence>
<dbReference type="OrthoDB" id="10252077at2759"/>
<dbReference type="Proteomes" id="UP000276133">
    <property type="component" value="Unassembled WGS sequence"/>
</dbReference>
<protein>
    <submittedName>
        <fullName evidence="1">Uncharacterized protein</fullName>
    </submittedName>
</protein>
<evidence type="ECO:0000313" key="2">
    <source>
        <dbReference type="Proteomes" id="UP000276133"/>
    </source>
</evidence>
<name>A0A3M7S1I7_BRAPC</name>
<proteinExistence type="predicted"/>
<sequence length="331" mass="38376">MNELIFFKKNIIIENVSSAIGYLTKSIKNFAQIIRILNHNGITKSKLFVNDDAESHNEIPIVETFFSDPYTINSAHSLVTDEFILKSVTSHLITNYYTIIVGKTSNLVNKMINTLAIFMPKEKIRLSCYAIQDYFMLSPNLILQGLVTENPEEFNSLLEADFLFKRDYPTTIINISNKTVCRTCTGYEFVQTKEQFINHKIKFLFNNLNLSQLKILHPANEYLNWISYSSNQPRLIKKMLQELELFESEFGIKKSFIDKILKDLNFLALNLIEYVNSKLLEASHRTEKTIKIPSKKLTKILDISTDEDLNVVLAFAHNLKPDFFRNFIFTN</sequence>
<dbReference type="EMBL" id="REGN01002205">
    <property type="protein sequence ID" value="RNA29519.1"/>
    <property type="molecule type" value="Genomic_DNA"/>
</dbReference>
<dbReference type="AlphaFoldDB" id="A0A3M7S1I7"/>
<dbReference type="PROSITE" id="PS51835">
    <property type="entry name" value="DENN_C9ORF72"/>
    <property type="match status" value="1"/>
</dbReference>
<dbReference type="GO" id="GO:0005085">
    <property type="term" value="F:guanyl-nucleotide exchange factor activity"/>
    <property type="evidence" value="ECO:0007669"/>
    <property type="project" value="InterPro"/>
</dbReference>
<dbReference type="GO" id="GO:0006897">
    <property type="term" value="P:endocytosis"/>
    <property type="evidence" value="ECO:0007669"/>
    <property type="project" value="TreeGrafter"/>
</dbReference>
<dbReference type="STRING" id="10195.A0A3M7S1I7"/>
<organism evidence="1 2">
    <name type="scientific">Brachionus plicatilis</name>
    <name type="common">Marine rotifer</name>
    <name type="synonym">Brachionus muelleri</name>
    <dbReference type="NCBI Taxonomy" id="10195"/>
    <lineage>
        <taxon>Eukaryota</taxon>
        <taxon>Metazoa</taxon>
        <taxon>Spiralia</taxon>
        <taxon>Gnathifera</taxon>
        <taxon>Rotifera</taxon>
        <taxon>Eurotatoria</taxon>
        <taxon>Monogononta</taxon>
        <taxon>Pseudotrocha</taxon>
        <taxon>Ploima</taxon>
        <taxon>Brachionidae</taxon>
        <taxon>Brachionus</taxon>
    </lineage>
</organism>
<reference evidence="1 2" key="1">
    <citation type="journal article" date="2018" name="Sci. Rep.">
        <title>Genomic signatures of local adaptation to the degree of environmental predictability in rotifers.</title>
        <authorList>
            <person name="Franch-Gras L."/>
            <person name="Hahn C."/>
            <person name="Garcia-Roger E.M."/>
            <person name="Carmona M.J."/>
            <person name="Serra M."/>
            <person name="Gomez A."/>
        </authorList>
    </citation>
    <scope>NUCLEOTIDE SEQUENCE [LARGE SCALE GENOMIC DNA]</scope>
    <source>
        <strain evidence="1">HYR1</strain>
    </source>
</reference>
<keyword evidence="2" id="KW-1185">Reference proteome</keyword>
<dbReference type="GO" id="GO:0005768">
    <property type="term" value="C:endosome"/>
    <property type="evidence" value="ECO:0007669"/>
    <property type="project" value="TreeGrafter"/>
</dbReference>
<dbReference type="PANTHER" id="PTHR31855">
    <property type="entry name" value="GUANINE NUCLEOTIDE EXCHANGE C9ORF72"/>
    <property type="match status" value="1"/>
</dbReference>
<gene>
    <name evidence="1" type="ORF">BpHYR1_050015</name>
</gene>
<dbReference type="InterPro" id="IPR027819">
    <property type="entry name" value="C9orf72"/>
</dbReference>
<comment type="caution">
    <text evidence="1">The sequence shown here is derived from an EMBL/GenBank/DDBJ whole genome shotgun (WGS) entry which is preliminary data.</text>
</comment>
<dbReference type="GO" id="GO:0006914">
    <property type="term" value="P:autophagy"/>
    <property type="evidence" value="ECO:0007669"/>
    <property type="project" value="TreeGrafter"/>
</dbReference>
<dbReference type="Pfam" id="PF15019">
    <property type="entry name" value="C9orf72-like"/>
    <property type="match status" value="1"/>
</dbReference>